<accession>A0A6V8PJ18</accession>
<protein>
    <submittedName>
        <fullName evidence="2">Uncharacterized protein</fullName>
    </submittedName>
</protein>
<feature type="transmembrane region" description="Helical" evidence="1">
    <location>
        <begin position="142"/>
        <end position="162"/>
    </location>
</feature>
<name>A0A6V8PJ18_9ACTN</name>
<proteinExistence type="predicted"/>
<feature type="transmembrane region" description="Helical" evidence="1">
    <location>
        <begin position="88"/>
        <end position="111"/>
    </location>
</feature>
<organism evidence="2 3">
    <name type="scientific">Candidatus Hakubella thermalkaliphila</name>
    <dbReference type="NCBI Taxonomy" id="2754717"/>
    <lineage>
        <taxon>Bacteria</taxon>
        <taxon>Bacillati</taxon>
        <taxon>Actinomycetota</taxon>
        <taxon>Actinomycetota incertae sedis</taxon>
        <taxon>Candidatus Hakubellales</taxon>
        <taxon>Candidatus Hakubellaceae</taxon>
        <taxon>Candidatus Hakubella</taxon>
    </lineage>
</organism>
<comment type="caution">
    <text evidence="2">The sequence shown here is derived from an EMBL/GenBank/DDBJ whole genome shotgun (WGS) entry which is preliminary data.</text>
</comment>
<feature type="transmembrane region" description="Helical" evidence="1">
    <location>
        <begin position="200"/>
        <end position="220"/>
    </location>
</feature>
<evidence type="ECO:0000256" key="1">
    <source>
        <dbReference type="SAM" id="Phobius"/>
    </source>
</evidence>
<evidence type="ECO:0000313" key="3">
    <source>
        <dbReference type="Proteomes" id="UP000568877"/>
    </source>
</evidence>
<dbReference type="AlphaFoldDB" id="A0A6V8PJ18"/>
<feature type="transmembrane region" description="Helical" evidence="1">
    <location>
        <begin position="57"/>
        <end position="76"/>
    </location>
</feature>
<reference evidence="2 3" key="1">
    <citation type="journal article" date="2020" name="Front. Microbiol.">
        <title>Single-cell genomics of novel Actinobacteria with the Wood-Ljungdahl pathway discovered in a serpentinizing system.</title>
        <authorList>
            <person name="Merino N."/>
            <person name="Kawai M."/>
            <person name="Boyd E.S."/>
            <person name="Colman D.R."/>
            <person name="McGlynn S.E."/>
            <person name="Nealson K.H."/>
            <person name="Kurokawa K."/>
            <person name="Hongoh Y."/>
        </authorList>
    </citation>
    <scope>NUCLEOTIDE SEQUENCE [LARGE SCALE GENOMIC DNA]</scope>
    <source>
        <strain evidence="2 3">S42</strain>
    </source>
</reference>
<keyword evidence="1" id="KW-0812">Transmembrane</keyword>
<feature type="transmembrane region" description="Helical" evidence="1">
    <location>
        <begin position="117"/>
        <end position="135"/>
    </location>
</feature>
<dbReference type="EMBL" id="BLSA01000049">
    <property type="protein sequence ID" value="GFP32258.1"/>
    <property type="molecule type" value="Genomic_DNA"/>
</dbReference>
<sequence length="229" mass="25001">MVVGMINDFIVIIVLLVLLLNLVLRGYIHPYFAVLALLLLVPFRATARLLGGGLGHLIRLSFTIGLPLLSLAILAIRYGQGDLRQTWLVLGSLTALFLSILGVYLMIWGSFSSPYGIIWNFPALLSVMVFVLDLALGRYIPLSWAAIAIVLLVILRGIGNLFGGGTERTLGKTYRASLPLASLAVLILIFLGYEAGLPFGSSFGIVVILALLFFVFYLVVLGPPSRWRR</sequence>
<evidence type="ECO:0000313" key="2">
    <source>
        <dbReference type="EMBL" id="GFP32258.1"/>
    </source>
</evidence>
<feature type="transmembrane region" description="Helical" evidence="1">
    <location>
        <begin position="174"/>
        <end position="193"/>
    </location>
</feature>
<dbReference type="Proteomes" id="UP000568877">
    <property type="component" value="Unassembled WGS sequence"/>
</dbReference>
<gene>
    <name evidence="2" type="ORF">HKBW3S42_00564</name>
</gene>
<keyword evidence="1" id="KW-0472">Membrane</keyword>
<keyword evidence="1" id="KW-1133">Transmembrane helix</keyword>
<feature type="transmembrane region" description="Helical" evidence="1">
    <location>
        <begin position="6"/>
        <end position="24"/>
    </location>
</feature>